<evidence type="ECO:0008006" key="4">
    <source>
        <dbReference type="Google" id="ProtNLM"/>
    </source>
</evidence>
<proteinExistence type="predicted"/>
<dbReference type="KEGG" id="dfe:Dfer_2310"/>
<keyword evidence="3" id="KW-1185">Reference proteome</keyword>
<organism evidence="2 3">
    <name type="scientific">Dyadobacter fermentans (strain ATCC 700827 / DSM 18053 / CIP 107007 / KCTC 52180 / NS114)</name>
    <dbReference type="NCBI Taxonomy" id="471854"/>
    <lineage>
        <taxon>Bacteria</taxon>
        <taxon>Pseudomonadati</taxon>
        <taxon>Bacteroidota</taxon>
        <taxon>Cytophagia</taxon>
        <taxon>Cytophagales</taxon>
        <taxon>Spirosomataceae</taxon>
        <taxon>Dyadobacter</taxon>
    </lineage>
</organism>
<dbReference type="Proteomes" id="UP000002011">
    <property type="component" value="Chromosome"/>
</dbReference>
<evidence type="ECO:0000256" key="1">
    <source>
        <dbReference type="SAM" id="SignalP"/>
    </source>
</evidence>
<dbReference type="AlphaFoldDB" id="C6VZQ1"/>
<evidence type="ECO:0000313" key="3">
    <source>
        <dbReference type="Proteomes" id="UP000002011"/>
    </source>
</evidence>
<name>C6VZQ1_DYAFD</name>
<accession>C6VZQ1</accession>
<evidence type="ECO:0000313" key="2">
    <source>
        <dbReference type="EMBL" id="ACT93529.1"/>
    </source>
</evidence>
<protein>
    <recommendedName>
        <fullName evidence="4">Lipoprotein</fullName>
    </recommendedName>
</protein>
<dbReference type="PROSITE" id="PS51257">
    <property type="entry name" value="PROKAR_LIPOPROTEIN"/>
    <property type="match status" value="1"/>
</dbReference>
<dbReference type="HOGENOM" id="CLU_923574_0_0_10"/>
<dbReference type="EMBL" id="CP001619">
    <property type="protein sequence ID" value="ACT93529.1"/>
    <property type="molecule type" value="Genomic_DNA"/>
</dbReference>
<sequence length="301" mass="33727">MKLTLPLFVILTSIFLLGCPEKNEDSIKPDPATVTPAKGDTITSLRISWVGEQFFFGPRAFTNAVDIIEYFNLIYLPSNDKSTWFRLPITTDQFCDSSNFDCGNRGNVKIAFEDFDVESKTLPNDKYLVSSGAIFYPTKGSKIVISTIDGKPFFKAKTASKNYSVNKIEFVVDVPLDVNQTSQIAARLAPAQGIYKSRVFPAAPTAFERYWADPSIALPKEYGSFNIDFLDKFKGGTMQLFSSRRTKTELLALLKKAAENKYSIVRKWTNGPATPDNNLVIDFSVVTTLNNEPTQRFEILK</sequence>
<gene>
    <name evidence="2" type="ordered locus">Dfer_2310</name>
</gene>
<reference evidence="2 3" key="1">
    <citation type="journal article" date="2009" name="Stand. Genomic Sci.">
        <title>Complete genome sequence of Dyadobacter fermentans type strain (NS114).</title>
        <authorList>
            <person name="Lang E."/>
            <person name="Lapidus A."/>
            <person name="Chertkov O."/>
            <person name="Brettin T."/>
            <person name="Detter J.C."/>
            <person name="Han C."/>
            <person name="Copeland A."/>
            <person name="Glavina Del Rio T."/>
            <person name="Nolan M."/>
            <person name="Chen F."/>
            <person name="Lucas S."/>
            <person name="Tice H."/>
            <person name="Cheng J.F."/>
            <person name="Land M."/>
            <person name="Hauser L."/>
            <person name="Chang Y.J."/>
            <person name="Jeffries C.D."/>
            <person name="Kopitz M."/>
            <person name="Bruce D."/>
            <person name="Goodwin L."/>
            <person name="Pitluck S."/>
            <person name="Ovchinnikova G."/>
            <person name="Pati A."/>
            <person name="Ivanova N."/>
            <person name="Mavrommatis K."/>
            <person name="Chen A."/>
            <person name="Palaniappan K."/>
            <person name="Chain P."/>
            <person name="Bristow J."/>
            <person name="Eisen J.A."/>
            <person name="Markowitz V."/>
            <person name="Hugenholtz P."/>
            <person name="Goker M."/>
            <person name="Rohde M."/>
            <person name="Kyrpides N.C."/>
            <person name="Klenk H.P."/>
        </authorList>
    </citation>
    <scope>NUCLEOTIDE SEQUENCE [LARGE SCALE GENOMIC DNA]</scope>
    <source>
        <strain evidence="3">ATCC 700827 / DSM 18053 / CIP 107007 / KCTC 52180 / NS114</strain>
    </source>
</reference>
<feature type="signal peptide" evidence="1">
    <location>
        <begin position="1"/>
        <end position="18"/>
    </location>
</feature>
<feature type="chain" id="PRO_5002972302" description="Lipoprotein" evidence="1">
    <location>
        <begin position="19"/>
        <end position="301"/>
    </location>
</feature>
<dbReference type="RefSeq" id="WP_015811781.1">
    <property type="nucleotide sequence ID" value="NC_013037.1"/>
</dbReference>
<keyword evidence="1" id="KW-0732">Signal</keyword>